<comment type="caution">
    <text evidence="3">The sequence shown here is derived from an EMBL/GenBank/DDBJ whole genome shotgun (WGS) entry which is preliminary data.</text>
</comment>
<evidence type="ECO:0000256" key="2">
    <source>
        <dbReference type="SAM" id="Phobius"/>
    </source>
</evidence>
<keyword evidence="2" id="KW-0472">Membrane</keyword>
<keyword evidence="4" id="KW-1185">Reference proteome</keyword>
<name>A0A2S6GBQ0_9PSEU</name>
<dbReference type="AlphaFoldDB" id="A0A2S6GBQ0"/>
<sequence>MRPGYPPQPPVAPPTAPPRPRLWPVAFGAAFLLLAGVALTVVGSLTTVFKMNVNFEKPFIFEQDLWSVTSTGPDESTGAALRMVGESGWLPSALGGALVLVGGLLAIVAGARPARGLVTATRVVGALGAGALAAAVVAVWVEAIDYIDLTETNANVKGLYAQAAVEPGLVLMLIGAGIAVVGALVACAPAPTAPAAGRVEPATPPMGIPRAVFPPQAPQQQTGFHTGPQFQPVPGAPAAYPAQGFVPQQPATPAPVAPVVSAPEAQAPAAPVAAEQSATPPVAATTAGDEVTTQVKAPQPTSPYPISGALSAGLEPPAEAPKSDGASFPPPERAAETPTSAQPSTEAPEPTPEPAAAPAPEPTEQPTPETSAAPAPESTVESTKADTAPPAPETTPDTPKN</sequence>
<feature type="transmembrane region" description="Helical" evidence="2">
    <location>
        <begin position="123"/>
        <end position="141"/>
    </location>
</feature>
<feature type="transmembrane region" description="Helical" evidence="2">
    <location>
        <begin position="169"/>
        <end position="188"/>
    </location>
</feature>
<feature type="transmembrane region" description="Helical" evidence="2">
    <location>
        <begin position="89"/>
        <end position="111"/>
    </location>
</feature>
<evidence type="ECO:0000313" key="3">
    <source>
        <dbReference type="EMBL" id="PPK61605.1"/>
    </source>
</evidence>
<dbReference type="PANTHER" id="PTHR48125">
    <property type="entry name" value="LP07818P1"/>
    <property type="match status" value="1"/>
</dbReference>
<proteinExistence type="predicted"/>
<keyword evidence="2" id="KW-1133">Transmembrane helix</keyword>
<feature type="compositionally biased region" description="Pro residues" evidence="1">
    <location>
        <begin position="349"/>
        <end position="365"/>
    </location>
</feature>
<evidence type="ECO:0000313" key="4">
    <source>
        <dbReference type="Proteomes" id="UP000239203"/>
    </source>
</evidence>
<feature type="compositionally biased region" description="Low complexity" evidence="1">
    <location>
        <begin position="257"/>
        <end position="280"/>
    </location>
</feature>
<reference evidence="3 4" key="1">
    <citation type="submission" date="2018-02" db="EMBL/GenBank/DDBJ databases">
        <title>Genomic Encyclopedia of Archaeal and Bacterial Type Strains, Phase II (KMG-II): from individual species to whole genera.</title>
        <authorList>
            <person name="Goeker M."/>
        </authorList>
    </citation>
    <scope>NUCLEOTIDE SEQUENCE [LARGE SCALE GENOMIC DNA]</scope>
    <source>
        <strain evidence="3 4">YU 961-1</strain>
    </source>
</reference>
<feature type="region of interest" description="Disordered" evidence="1">
    <location>
        <begin position="209"/>
        <end position="401"/>
    </location>
</feature>
<organism evidence="3 4">
    <name type="scientific">Actinokineospora auranticolor</name>
    <dbReference type="NCBI Taxonomy" id="155976"/>
    <lineage>
        <taxon>Bacteria</taxon>
        <taxon>Bacillati</taxon>
        <taxon>Actinomycetota</taxon>
        <taxon>Actinomycetes</taxon>
        <taxon>Pseudonocardiales</taxon>
        <taxon>Pseudonocardiaceae</taxon>
        <taxon>Actinokineospora</taxon>
    </lineage>
</organism>
<gene>
    <name evidence="3" type="ORF">CLV40_14036</name>
</gene>
<dbReference type="PANTHER" id="PTHR48125:SF10">
    <property type="entry name" value="OS12G0136300 PROTEIN"/>
    <property type="match status" value="1"/>
</dbReference>
<keyword evidence="2" id="KW-0812">Transmembrane</keyword>
<accession>A0A2S6GBQ0</accession>
<protein>
    <submittedName>
        <fullName evidence="3">Uncharacterized protein</fullName>
    </submittedName>
</protein>
<dbReference type="EMBL" id="PTIX01000040">
    <property type="protein sequence ID" value="PPK61605.1"/>
    <property type="molecule type" value="Genomic_DNA"/>
</dbReference>
<feature type="transmembrane region" description="Helical" evidence="2">
    <location>
        <begin position="25"/>
        <end position="49"/>
    </location>
</feature>
<feature type="compositionally biased region" description="Low complexity" evidence="1">
    <location>
        <begin position="366"/>
        <end position="379"/>
    </location>
</feature>
<evidence type="ECO:0000256" key="1">
    <source>
        <dbReference type="SAM" id="MobiDB-lite"/>
    </source>
</evidence>
<dbReference type="Proteomes" id="UP000239203">
    <property type="component" value="Unassembled WGS sequence"/>
</dbReference>